<reference evidence="5 6" key="1">
    <citation type="submission" date="2016-04" db="EMBL/GenBank/DDBJ databases">
        <title>The genome of Intoshia linei affirms orthonectids as highly simplified spiralians.</title>
        <authorList>
            <person name="Mikhailov K.V."/>
            <person name="Slusarev G.S."/>
            <person name="Nikitin M.A."/>
            <person name="Logacheva M.D."/>
            <person name="Penin A."/>
            <person name="Aleoshin V."/>
            <person name="Panchin Y.V."/>
        </authorList>
    </citation>
    <scope>NUCLEOTIDE SEQUENCE [LARGE SCALE GENOMIC DNA]</scope>
    <source>
        <strain evidence="5">Intl2013</strain>
        <tissue evidence="5">Whole animal</tissue>
    </source>
</reference>
<evidence type="ECO:0000256" key="1">
    <source>
        <dbReference type="ARBA" id="ARBA00022614"/>
    </source>
</evidence>
<keyword evidence="1" id="KW-0433">Leucine-rich repeat</keyword>
<feature type="domain" description="PIF1/LRR1 pleckstrin homology" evidence="4">
    <location>
        <begin position="17"/>
        <end position="114"/>
    </location>
</feature>
<dbReference type="Pfam" id="PF13855">
    <property type="entry name" value="LRR_8"/>
    <property type="match status" value="1"/>
</dbReference>
<dbReference type="AlphaFoldDB" id="A0A177AZE4"/>
<dbReference type="InterPro" id="IPR057437">
    <property type="entry name" value="PIF1/LRR1_PH"/>
</dbReference>
<comment type="caution">
    <text evidence="5">The sequence shown here is derived from an EMBL/GenBank/DDBJ whole genome shotgun (WGS) entry which is preliminary data.</text>
</comment>
<name>A0A177AZE4_9BILA</name>
<evidence type="ECO:0000313" key="6">
    <source>
        <dbReference type="Proteomes" id="UP000078046"/>
    </source>
</evidence>
<gene>
    <name evidence="5" type="ORF">A3Q56_05418</name>
</gene>
<keyword evidence="3" id="KW-0539">Nucleus</keyword>
<accession>A0A177AZE4</accession>
<dbReference type="InterPro" id="IPR003591">
    <property type="entry name" value="Leu-rich_rpt_typical-subtyp"/>
</dbReference>
<evidence type="ECO:0000256" key="2">
    <source>
        <dbReference type="ARBA" id="ARBA00022737"/>
    </source>
</evidence>
<dbReference type="SUPFAM" id="SSF52058">
    <property type="entry name" value="L domain-like"/>
    <property type="match status" value="1"/>
</dbReference>
<dbReference type="SMART" id="SM00369">
    <property type="entry name" value="LRR_TYP"/>
    <property type="match status" value="5"/>
</dbReference>
<dbReference type="InterPro" id="IPR001611">
    <property type="entry name" value="Leu-rich_rpt"/>
</dbReference>
<evidence type="ECO:0000313" key="5">
    <source>
        <dbReference type="EMBL" id="OAF66852.1"/>
    </source>
</evidence>
<dbReference type="OrthoDB" id="17912at2759"/>
<evidence type="ECO:0000259" key="4">
    <source>
        <dbReference type="Pfam" id="PF25344"/>
    </source>
</evidence>
<dbReference type="PANTHER" id="PTHR24366">
    <property type="entry name" value="IG(IMMUNOGLOBULIN) AND LRR(LEUCINE RICH REPEAT) DOMAINS"/>
    <property type="match status" value="1"/>
</dbReference>
<evidence type="ECO:0000256" key="3">
    <source>
        <dbReference type="ARBA" id="ARBA00023242"/>
    </source>
</evidence>
<dbReference type="PROSITE" id="PS51450">
    <property type="entry name" value="LRR"/>
    <property type="match status" value="2"/>
</dbReference>
<dbReference type="EMBL" id="LWCA01000811">
    <property type="protein sequence ID" value="OAF66852.1"/>
    <property type="molecule type" value="Genomic_DNA"/>
</dbReference>
<keyword evidence="6" id="KW-1185">Reference proteome</keyword>
<sequence length="404" mass="47017">MKVKVFVEKLIDGIQVNSTKRASFGKVNITLENVKNESVYYFNVVTLKKDTFNFKLRNLTKLFTRFIDKGKLTIEFSSGNITNRVLIDSDASELKLFVESIEKSINLEKFEPLKKKFKCDKIDINTKYSKLTLSIEPSNIMTFLHNSNKYNFLETLRLEGCNMFTVYTQILQLNTLSTLSLSKNKLKTFDSNCLKSLQNLYSLDLSHNVIESIQISDGNNFSNVNVLLLNNNKIVLLSNNFFEFYRNLKELYLENNKLEKIPTNISIVNLKILRISDNRIKYVAPSMLKLSMDEFCGFNNIWHENKKKYIKLSSLFELSFTKLIRMAKFTYNYRDMKNTMNLFEPNFFFKYLSHIRMCKCGNYQLSKSYNISHVSAGIISTSIVYVSDENYISVLYGICSKNCT</sequence>
<keyword evidence="2" id="KW-0677">Repeat</keyword>
<organism evidence="5 6">
    <name type="scientific">Intoshia linei</name>
    <dbReference type="NCBI Taxonomy" id="1819745"/>
    <lineage>
        <taxon>Eukaryota</taxon>
        <taxon>Metazoa</taxon>
        <taxon>Spiralia</taxon>
        <taxon>Lophotrochozoa</taxon>
        <taxon>Mesozoa</taxon>
        <taxon>Orthonectida</taxon>
        <taxon>Rhopaluridae</taxon>
        <taxon>Intoshia</taxon>
    </lineage>
</organism>
<dbReference type="Gene3D" id="3.80.10.10">
    <property type="entry name" value="Ribonuclease Inhibitor"/>
    <property type="match status" value="1"/>
</dbReference>
<protein>
    <submittedName>
        <fullName evidence="5">Bone/cartilage proteoglycan I</fullName>
    </submittedName>
</protein>
<dbReference type="InterPro" id="IPR032675">
    <property type="entry name" value="LRR_dom_sf"/>
</dbReference>
<dbReference type="PANTHER" id="PTHR24366:SF96">
    <property type="entry name" value="LEUCINE RICH REPEAT CONTAINING 53"/>
    <property type="match status" value="1"/>
</dbReference>
<proteinExistence type="predicted"/>
<dbReference type="Proteomes" id="UP000078046">
    <property type="component" value="Unassembled WGS sequence"/>
</dbReference>
<dbReference type="Pfam" id="PF25344">
    <property type="entry name" value="PH_LRR1"/>
    <property type="match status" value="1"/>
</dbReference>